<keyword evidence="3" id="KW-1185">Reference proteome</keyword>
<evidence type="ECO:0000313" key="2">
    <source>
        <dbReference type="EMBL" id="TVU30068.1"/>
    </source>
</evidence>
<dbReference type="Gramene" id="TVU30068">
    <property type="protein sequence ID" value="TVU30068"/>
    <property type="gene ID" value="EJB05_21674"/>
</dbReference>
<feature type="compositionally biased region" description="Pro residues" evidence="1">
    <location>
        <begin position="132"/>
        <end position="148"/>
    </location>
</feature>
<comment type="caution">
    <text evidence="2">The sequence shown here is derived from an EMBL/GenBank/DDBJ whole genome shotgun (WGS) entry which is preliminary data.</text>
</comment>
<dbReference type="Proteomes" id="UP000324897">
    <property type="component" value="Chromosome 1"/>
</dbReference>
<feature type="non-terminal residue" evidence="2">
    <location>
        <position position="1"/>
    </location>
</feature>
<reference evidence="2 3" key="1">
    <citation type="journal article" date="2019" name="Sci. Rep.">
        <title>A high-quality genome of Eragrostis curvula grass provides insights into Poaceae evolution and supports new strategies to enhance forage quality.</title>
        <authorList>
            <person name="Carballo J."/>
            <person name="Santos B.A.C.M."/>
            <person name="Zappacosta D."/>
            <person name="Garbus I."/>
            <person name="Selva J.P."/>
            <person name="Gallo C.A."/>
            <person name="Diaz A."/>
            <person name="Albertini E."/>
            <person name="Caccamo M."/>
            <person name="Echenique V."/>
        </authorList>
    </citation>
    <scope>NUCLEOTIDE SEQUENCE [LARGE SCALE GENOMIC DNA]</scope>
    <source>
        <strain evidence="3">cv. Victoria</strain>
        <tissue evidence="2">Leaf</tissue>
    </source>
</reference>
<feature type="compositionally biased region" description="Low complexity" evidence="1">
    <location>
        <begin position="202"/>
        <end position="213"/>
    </location>
</feature>
<name>A0A5J9V3J9_9POAL</name>
<accession>A0A5J9V3J9</accession>
<proteinExistence type="predicted"/>
<evidence type="ECO:0000256" key="1">
    <source>
        <dbReference type="SAM" id="MobiDB-lite"/>
    </source>
</evidence>
<sequence>GAAEVALGFNRCESTRHHVPPGFAVGCRWLGPVVSHSRDSRFAAAPPAWHPHHVGVRPSLINQSHSHGLTHMGTQESGGEGEGEGRTRQARTGAPLYEAASTNLISLAPTCPSLASHSFSPFRSPVSSAGSSPPPRKPPPLLLAPPPLVRGVERSQDPSPRADLAHRRAISVLFVAFPPRDRRPQSTPPAGFTASPQASDEGAFAAAAAPGPGNNLWSDELNSQPF</sequence>
<feature type="region of interest" description="Disordered" evidence="1">
    <location>
        <begin position="177"/>
        <end position="226"/>
    </location>
</feature>
<feature type="region of interest" description="Disordered" evidence="1">
    <location>
        <begin position="119"/>
        <end position="165"/>
    </location>
</feature>
<feature type="region of interest" description="Disordered" evidence="1">
    <location>
        <begin position="63"/>
        <end position="90"/>
    </location>
</feature>
<dbReference type="AlphaFoldDB" id="A0A5J9V3J9"/>
<evidence type="ECO:0000313" key="3">
    <source>
        <dbReference type="Proteomes" id="UP000324897"/>
    </source>
</evidence>
<organism evidence="2 3">
    <name type="scientific">Eragrostis curvula</name>
    <name type="common">weeping love grass</name>
    <dbReference type="NCBI Taxonomy" id="38414"/>
    <lineage>
        <taxon>Eukaryota</taxon>
        <taxon>Viridiplantae</taxon>
        <taxon>Streptophyta</taxon>
        <taxon>Embryophyta</taxon>
        <taxon>Tracheophyta</taxon>
        <taxon>Spermatophyta</taxon>
        <taxon>Magnoliopsida</taxon>
        <taxon>Liliopsida</taxon>
        <taxon>Poales</taxon>
        <taxon>Poaceae</taxon>
        <taxon>PACMAD clade</taxon>
        <taxon>Chloridoideae</taxon>
        <taxon>Eragrostideae</taxon>
        <taxon>Eragrostidinae</taxon>
        <taxon>Eragrostis</taxon>
    </lineage>
</organism>
<feature type="compositionally biased region" description="Low complexity" evidence="1">
    <location>
        <begin position="120"/>
        <end position="131"/>
    </location>
</feature>
<protein>
    <submittedName>
        <fullName evidence="2">Uncharacterized protein</fullName>
    </submittedName>
</protein>
<gene>
    <name evidence="2" type="ORF">EJB05_21674</name>
</gene>
<feature type="compositionally biased region" description="Polar residues" evidence="1">
    <location>
        <begin position="215"/>
        <end position="226"/>
    </location>
</feature>
<dbReference type="EMBL" id="RWGY01000011">
    <property type="protein sequence ID" value="TVU30068.1"/>
    <property type="molecule type" value="Genomic_DNA"/>
</dbReference>